<reference evidence="1" key="1">
    <citation type="journal article" date="2021" name="Proc. Natl. Acad. Sci. U.S.A.">
        <title>A Catalog of Tens of Thousands of Viruses from Human Metagenomes Reveals Hidden Associations with Chronic Diseases.</title>
        <authorList>
            <person name="Tisza M.J."/>
            <person name="Buck C.B."/>
        </authorList>
    </citation>
    <scope>NUCLEOTIDE SEQUENCE</scope>
    <source>
        <strain evidence="1">Ct1Uu26</strain>
    </source>
</reference>
<organism evidence="1">
    <name type="scientific">virus sp. ct1Uu26</name>
    <dbReference type="NCBI Taxonomy" id="2826789"/>
    <lineage>
        <taxon>Viruses</taxon>
    </lineage>
</organism>
<proteinExistence type="predicted"/>
<evidence type="ECO:0000313" key="1">
    <source>
        <dbReference type="EMBL" id="DAE27498.1"/>
    </source>
</evidence>
<name>A0A8S5R8N3_9VIRU</name>
<sequence>MLEITARDFKAIFQKRKALTNRNWKEGVTLEKALQELLGYYNEKYQEQRTWSCFDATLKIEVKQGDTYADLF</sequence>
<protein>
    <submittedName>
        <fullName evidence="1">Uncharacterized protein</fullName>
    </submittedName>
</protein>
<dbReference type="EMBL" id="BK015840">
    <property type="protein sequence ID" value="DAE27498.1"/>
    <property type="molecule type" value="Genomic_DNA"/>
</dbReference>
<accession>A0A8S5R8N3</accession>